<comment type="cofactor">
    <cofactor evidence="1 6">
        <name>(R)-lipoate</name>
        <dbReference type="ChEBI" id="CHEBI:83088"/>
    </cofactor>
</comment>
<evidence type="ECO:0000256" key="1">
    <source>
        <dbReference type="ARBA" id="ARBA00001938"/>
    </source>
</evidence>
<dbReference type="SUPFAM" id="SSF51230">
    <property type="entry name" value="Single hybrid motif"/>
    <property type="match status" value="1"/>
</dbReference>
<dbReference type="InterPro" id="IPR050743">
    <property type="entry name" value="2-oxoacid_DH_E2_comp"/>
</dbReference>
<keyword evidence="5 6" id="KW-0012">Acyltransferase</keyword>
<dbReference type="SUPFAM" id="SSF52777">
    <property type="entry name" value="CoA-dependent acyltransferases"/>
    <property type="match status" value="1"/>
</dbReference>
<feature type="region of interest" description="Disordered" evidence="7">
    <location>
        <begin position="127"/>
        <end position="146"/>
    </location>
</feature>
<comment type="similarity">
    <text evidence="2 6">Belongs to the 2-oxoacid dehydrogenase family.</text>
</comment>
<reference evidence="10 11" key="1">
    <citation type="submission" date="2018-08" db="EMBL/GenBank/DDBJ databases">
        <title>Bacillus chawlae sp. nov., Bacillus glennii sp. nov., and Bacillus saganii sp. nov. Isolated from the Vehicle Assembly Building at Kennedy Space Center where the Viking Spacecraft were Assembled.</title>
        <authorList>
            <person name="Seuylemezian A."/>
            <person name="Vaishampayan P."/>
        </authorList>
    </citation>
    <scope>NUCLEOTIDE SEQUENCE [LARGE SCALE GENOMIC DNA]</scope>
    <source>
        <strain evidence="10 11">V44-8</strain>
    </source>
</reference>
<dbReference type="InterPro" id="IPR003016">
    <property type="entry name" value="2-oxoA_DH_lipoyl-BS"/>
</dbReference>
<evidence type="ECO:0000256" key="4">
    <source>
        <dbReference type="ARBA" id="ARBA00022823"/>
    </source>
</evidence>
<dbReference type="Gene3D" id="2.40.50.100">
    <property type="match status" value="1"/>
</dbReference>
<dbReference type="EC" id="2.3.1.-" evidence="6"/>
<dbReference type="SUPFAM" id="SSF47005">
    <property type="entry name" value="Peripheral subunit-binding domain of 2-oxo acid dehydrogenase complex"/>
    <property type="match status" value="1"/>
</dbReference>
<dbReference type="InterPro" id="IPR036625">
    <property type="entry name" value="E3-bd_dom_sf"/>
</dbReference>
<dbReference type="InterPro" id="IPR000089">
    <property type="entry name" value="Biotin_lipoyl"/>
</dbReference>
<feature type="domain" description="Peripheral subunit-binding (PSBD)" evidence="9">
    <location>
        <begin position="108"/>
        <end position="145"/>
    </location>
</feature>
<evidence type="ECO:0000313" key="11">
    <source>
        <dbReference type="Proteomes" id="UP000262939"/>
    </source>
</evidence>
<dbReference type="GO" id="GO:0005737">
    <property type="term" value="C:cytoplasm"/>
    <property type="evidence" value="ECO:0007669"/>
    <property type="project" value="TreeGrafter"/>
</dbReference>
<dbReference type="PANTHER" id="PTHR43178">
    <property type="entry name" value="DIHYDROLIPOAMIDE ACETYLTRANSFERASE COMPONENT OF PYRUVATE DEHYDROGENASE COMPLEX"/>
    <property type="match status" value="1"/>
</dbReference>
<evidence type="ECO:0000259" key="9">
    <source>
        <dbReference type="PROSITE" id="PS51826"/>
    </source>
</evidence>
<keyword evidence="4 6" id="KW-0450">Lipoyl</keyword>
<dbReference type="Gene3D" id="4.10.320.10">
    <property type="entry name" value="E3-binding domain"/>
    <property type="match status" value="1"/>
</dbReference>
<keyword evidence="11" id="KW-1185">Reference proteome</keyword>
<evidence type="ECO:0000256" key="6">
    <source>
        <dbReference type="RuleBase" id="RU003423"/>
    </source>
</evidence>
<organism evidence="10 11">
    <name type="scientific">Peribacillus glennii</name>
    <dbReference type="NCBI Taxonomy" id="2303991"/>
    <lineage>
        <taxon>Bacteria</taxon>
        <taxon>Bacillati</taxon>
        <taxon>Bacillota</taxon>
        <taxon>Bacilli</taxon>
        <taxon>Bacillales</taxon>
        <taxon>Bacillaceae</taxon>
        <taxon>Peribacillus</taxon>
    </lineage>
</organism>
<protein>
    <recommendedName>
        <fullName evidence="6">Dihydrolipoamide acetyltransferase component of pyruvate dehydrogenase complex</fullName>
        <ecNumber evidence="6">2.3.1.-</ecNumber>
    </recommendedName>
</protein>
<dbReference type="InterPro" id="IPR004167">
    <property type="entry name" value="PSBD"/>
</dbReference>
<evidence type="ECO:0000313" key="10">
    <source>
        <dbReference type="EMBL" id="RFU66662.1"/>
    </source>
</evidence>
<dbReference type="InterPro" id="IPR011053">
    <property type="entry name" value="Single_hybrid_motif"/>
</dbReference>
<sequence length="377" mass="41432">MHEVKLPKTTDEEVESLIVFWFKSEGDKVEKGDVLVEIQTEKATFEIEAEESGVLNEILVQRGDVASVGDVLATLATGVESVVNEKQAMAPADQQAPYEEQEKPQFVRVSPRIRRLARELGVDLASVKGTGKNGLPTEEDVRKQAQQSTGKDYKVIPLAGIRKTIAKRMSGSLHSTAQLTETAWADVTLLDGERKRIQGDLSWNDILLFAATKALQEHPDVNAHVFEAEIHQYGKVHLGVAVDADEGLFVPVVKNADELGLMQLKDQVRQIVEKAKQQMLSAEEMSGATFTVTNLGGFGIQFFTPIINQPEAAILGVGKIETDAVLESGQVRERKRLPLSLTFDHRAIDGAPAARFLQTLIGYLQDPAKLLEEVFAK</sequence>
<proteinExistence type="inferred from homology"/>
<accession>A0A372LJK1</accession>
<dbReference type="Proteomes" id="UP000262939">
    <property type="component" value="Unassembled WGS sequence"/>
</dbReference>
<dbReference type="GO" id="GO:0031405">
    <property type="term" value="F:lipoic acid binding"/>
    <property type="evidence" value="ECO:0007669"/>
    <property type="project" value="TreeGrafter"/>
</dbReference>
<dbReference type="PROSITE" id="PS00189">
    <property type="entry name" value="LIPOYL"/>
    <property type="match status" value="1"/>
</dbReference>
<gene>
    <name evidence="10" type="ORF">D0466_00670</name>
</gene>
<comment type="caution">
    <text evidence="10">The sequence shown here is derived from an EMBL/GenBank/DDBJ whole genome shotgun (WGS) entry which is preliminary data.</text>
</comment>
<evidence type="ECO:0000259" key="8">
    <source>
        <dbReference type="PROSITE" id="PS50968"/>
    </source>
</evidence>
<keyword evidence="3 6" id="KW-0808">Transferase</keyword>
<dbReference type="InterPro" id="IPR023213">
    <property type="entry name" value="CAT-like_dom_sf"/>
</dbReference>
<evidence type="ECO:0000256" key="5">
    <source>
        <dbReference type="ARBA" id="ARBA00023315"/>
    </source>
</evidence>
<evidence type="ECO:0000256" key="3">
    <source>
        <dbReference type="ARBA" id="ARBA00022679"/>
    </source>
</evidence>
<name>A0A372LJK1_9BACI</name>
<dbReference type="AlphaFoldDB" id="A0A372LJK1"/>
<evidence type="ECO:0000256" key="7">
    <source>
        <dbReference type="SAM" id="MobiDB-lite"/>
    </source>
</evidence>
<dbReference type="OrthoDB" id="9805770at2"/>
<dbReference type="RefSeq" id="WP_117320633.1">
    <property type="nucleotide sequence ID" value="NZ_QVTD01000001.1"/>
</dbReference>
<dbReference type="CDD" id="cd06849">
    <property type="entry name" value="lipoyl_domain"/>
    <property type="match status" value="1"/>
</dbReference>
<dbReference type="PANTHER" id="PTHR43178:SF5">
    <property type="entry name" value="LIPOAMIDE ACYLTRANSFERASE COMPONENT OF BRANCHED-CHAIN ALPHA-KETO ACID DEHYDROGENASE COMPLEX, MITOCHONDRIAL"/>
    <property type="match status" value="1"/>
</dbReference>
<feature type="domain" description="Lipoyl-binding" evidence="8">
    <location>
        <begin position="1"/>
        <end position="76"/>
    </location>
</feature>
<dbReference type="GO" id="GO:0016407">
    <property type="term" value="F:acetyltransferase activity"/>
    <property type="evidence" value="ECO:0007669"/>
    <property type="project" value="TreeGrafter"/>
</dbReference>
<dbReference type="Pfam" id="PF00364">
    <property type="entry name" value="Biotin_lipoyl"/>
    <property type="match status" value="1"/>
</dbReference>
<dbReference type="Pfam" id="PF00198">
    <property type="entry name" value="2-oxoacid_dh"/>
    <property type="match status" value="1"/>
</dbReference>
<dbReference type="Pfam" id="PF02817">
    <property type="entry name" value="E3_binding"/>
    <property type="match status" value="1"/>
</dbReference>
<dbReference type="PROSITE" id="PS51826">
    <property type="entry name" value="PSBD"/>
    <property type="match status" value="1"/>
</dbReference>
<dbReference type="EMBL" id="QVTD01000001">
    <property type="protein sequence ID" value="RFU66662.1"/>
    <property type="molecule type" value="Genomic_DNA"/>
</dbReference>
<dbReference type="InterPro" id="IPR001078">
    <property type="entry name" value="2-oxoacid_DH_actylTfrase"/>
</dbReference>
<dbReference type="PROSITE" id="PS50968">
    <property type="entry name" value="BIOTINYL_LIPOYL"/>
    <property type="match status" value="1"/>
</dbReference>
<evidence type="ECO:0000256" key="2">
    <source>
        <dbReference type="ARBA" id="ARBA00007317"/>
    </source>
</evidence>
<dbReference type="Gene3D" id="3.30.559.10">
    <property type="entry name" value="Chloramphenicol acetyltransferase-like domain"/>
    <property type="match status" value="1"/>
</dbReference>